<gene>
    <name evidence="5" type="ORF">EZH22_12315</name>
</gene>
<dbReference type="GO" id="GO:0015188">
    <property type="term" value="F:L-isoleucine transmembrane transporter activity"/>
    <property type="evidence" value="ECO:0007669"/>
    <property type="project" value="TreeGrafter"/>
</dbReference>
<keyword evidence="3 5" id="KW-0067">ATP-binding</keyword>
<dbReference type="Gene3D" id="3.40.50.300">
    <property type="entry name" value="P-loop containing nucleotide triphosphate hydrolases"/>
    <property type="match status" value="1"/>
</dbReference>
<dbReference type="InterPro" id="IPR051120">
    <property type="entry name" value="ABC_AA/LPS_Transport"/>
</dbReference>
<organism evidence="5 6">
    <name type="scientific">Xanthobacter dioxanivorans</name>
    <dbReference type="NCBI Taxonomy" id="2528964"/>
    <lineage>
        <taxon>Bacteria</taxon>
        <taxon>Pseudomonadati</taxon>
        <taxon>Pseudomonadota</taxon>
        <taxon>Alphaproteobacteria</taxon>
        <taxon>Hyphomicrobiales</taxon>
        <taxon>Xanthobacteraceae</taxon>
        <taxon>Xanthobacter</taxon>
    </lineage>
</organism>
<dbReference type="GO" id="GO:0015808">
    <property type="term" value="P:L-alanine transport"/>
    <property type="evidence" value="ECO:0007669"/>
    <property type="project" value="TreeGrafter"/>
</dbReference>
<dbReference type="EMBL" id="CP063362">
    <property type="protein sequence ID" value="QRG08980.1"/>
    <property type="molecule type" value="Genomic_DNA"/>
</dbReference>
<dbReference type="GO" id="GO:1903806">
    <property type="term" value="P:L-isoleucine import across plasma membrane"/>
    <property type="evidence" value="ECO:0007669"/>
    <property type="project" value="TreeGrafter"/>
</dbReference>
<dbReference type="CDD" id="cd03219">
    <property type="entry name" value="ABC_Mj1267_LivG_branched"/>
    <property type="match status" value="1"/>
</dbReference>
<dbReference type="GO" id="GO:0016887">
    <property type="term" value="F:ATP hydrolysis activity"/>
    <property type="evidence" value="ECO:0007669"/>
    <property type="project" value="InterPro"/>
</dbReference>
<dbReference type="GO" id="GO:0005524">
    <property type="term" value="F:ATP binding"/>
    <property type="evidence" value="ECO:0007669"/>
    <property type="project" value="UniProtKB-KW"/>
</dbReference>
<dbReference type="RefSeq" id="WP_203195897.1">
    <property type="nucleotide sequence ID" value="NZ_CP063362.1"/>
</dbReference>
<sequence length="242" mass="25818">MSATILDVGHITCRFGGLLANDDISLSVQEGEIVGLIGPNGAGKSTLFNIVAGAVSPTSGSVSFLGRDVTALRPSGRCRLGLSRTFQVMRSFNSMNTLENVIVGALACGEGARQARRNAYEVLDFVGLTRRAEVPASELTPAEKRRLEVARALATRPKLLLLDEVMSGLTPSEARAGMDLIVRIREAGISILLVEHVMEIVAPLVDRAIVLNLGRILTQGAPADVLKDERVVSAYLGEEYHA</sequence>
<accession>A0A974SKL7</accession>
<keyword evidence="2" id="KW-0547">Nucleotide-binding</keyword>
<dbReference type="KEGG" id="xdi:EZH22_12315"/>
<dbReference type="Pfam" id="PF12399">
    <property type="entry name" value="BCA_ABC_TP_C"/>
    <property type="match status" value="1"/>
</dbReference>
<dbReference type="InterPro" id="IPR003439">
    <property type="entry name" value="ABC_transporter-like_ATP-bd"/>
</dbReference>
<evidence type="ECO:0000313" key="5">
    <source>
        <dbReference type="EMBL" id="QRG08980.1"/>
    </source>
</evidence>
<evidence type="ECO:0000256" key="2">
    <source>
        <dbReference type="ARBA" id="ARBA00022741"/>
    </source>
</evidence>
<evidence type="ECO:0000256" key="3">
    <source>
        <dbReference type="ARBA" id="ARBA00022840"/>
    </source>
</evidence>
<dbReference type="PROSITE" id="PS50893">
    <property type="entry name" value="ABC_TRANSPORTER_2"/>
    <property type="match status" value="1"/>
</dbReference>
<dbReference type="GO" id="GO:0005304">
    <property type="term" value="F:L-valine transmembrane transporter activity"/>
    <property type="evidence" value="ECO:0007669"/>
    <property type="project" value="TreeGrafter"/>
</dbReference>
<keyword evidence="1" id="KW-0813">Transport</keyword>
<proteinExistence type="predicted"/>
<dbReference type="InterPro" id="IPR003593">
    <property type="entry name" value="AAA+_ATPase"/>
</dbReference>
<reference evidence="5 6" key="1">
    <citation type="submission" date="2020-10" db="EMBL/GenBank/DDBJ databases">
        <title>Degradation of 1,4-Dioxane by Xanthobacter sp. YN2, via a Novel Group-2 Soluble Di-Iron Monooxygenase.</title>
        <authorList>
            <person name="Ma F."/>
            <person name="Wang Y."/>
            <person name="Yang J."/>
            <person name="Guo H."/>
            <person name="Su D."/>
            <person name="Yu L."/>
        </authorList>
    </citation>
    <scope>NUCLEOTIDE SEQUENCE [LARGE SCALE GENOMIC DNA]</scope>
    <source>
        <strain evidence="5 6">YN2</strain>
    </source>
</reference>
<protein>
    <submittedName>
        <fullName evidence="5">ABC transporter ATP-binding protein</fullName>
    </submittedName>
</protein>
<dbReference type="GO" id="GO:1903805">
    <property type="term" value="P:L-valine import across plasma membrane"/>
    <property type="evidence" value="ECO:0007669"/>
    <property type="project" value="TreeGrafter"/>
</dbReference>
<dbReference type="GO" id="GO:0005886">
    <property type="term" value="C:plasma membrane"/>
    <property type="evidence" value="ECO:0007669"/>
    <property type="project" value="TreeGrafter"/>
</dbReference>
<keyword evidence="6" id="KW-1185">Reference proteome</keyword>
<feature type="domain" description="ABC transporter" evidence="4">
    <location>
        <begin position="6"/>
        <end position="238"/>
    </location>
</feature>
<dbReference type="InterPro" id="IPR032823">
    <property type="entry name" value="BCA_ABC_TP_C"/>
</dbReference>
<evidence type="ECO:0000256" key="1">
    <source>
        <dbReference type="ARBA" id="ARBA00022448"/>
    </source>
</evidence>
<dbReference type="AlphaFoldDB" id="A0A974SKL7"/>
<dbReference type="PANTHER" id="PTHR45772">
    <property type="entry name" value="CONSERVED COMPONENT OF ABC TRANSPORTER FOR NATURAL AMINO ACIDS-RELATED"/>
    <property type="match status" value="1"/>
</dbReference>
<dbReference type="SUPFAM" id="SSF52540">
    <property type="entry name" value="P-loop containing nucleoside triphosphate hydrolases"/>
    <property type="match status" value="1"/>
</dbReference>
<dbReference type="Proteomes" id="UP000596427">
    <property type="component" value="Chromosome"/>
</dbReference>
<dbReference type="PANTHER" id="PTHR45772:SF7">
    <property type="entry name" value="AMINO ACID ABC TRANSPORTER ATP-BINDING PROTEIN"/>
    <property type="match status" value="1"/>
</dbReference>
<dbReference type="Pfam" id="PF00005">
    <property type="entry name" value="ABC_tran"/>
    <property type="match status" value="1"/>
</dbReference>
<name>A0A974SKL7_9HYPH</name>
<evidence type="ECO:0000313" key="6">
    <source>
        <dbReference type="Proteomes" id="UP000596427"/>
    </source>
</evidence>
<dbReference type="SMART" id="SM00382">
    <property type="entry name" value="AAA"/>
    <property type="match status" value="1"/>
</dbReference>
<dbReference type="InterPro" id="IPR027417">
    <property type="entry name" value="P-loop_NTPase"/>
</dbReference>
<evidence type="ECO:0000259" key="4">
    <source>
        <dbReference type="PROSITE" id="PS50893"/>
    </source>
</evidence>
<dbReference type="GO" id="GO:0015192">
    <property type="term" value="F:L-phenylalanine transmembrane transporter activity"/>
    <property type="evidence" value="ECO:0007669"/>
    <property type="project" value="TreeGrafter"/>
</dbReference>
<dbReference type="GO" id="GO:0042941">
    <property type="term" value="P:D-alanine transmembrane transport"/>
    <property type="evidence" value="ECO:0007669"/>
    <property type="project" value="TreeGrafter"/>
</dbReference>